<dbReference type="PANTHER" id="PTHR12561:SF3">
    <property type="entry name" value="LIPOYLTRANSFERASE 1, MITOCHONDRIAL"/>
    <property type="match status" value="1"/>
</dbReference>
<sequence length="300" mass="32864">MQPPGPTLVIGTPCSPTGTKQMGIDPGLSKENPVLVVVVNQPQTGGPLGPTRHSYDSGTGETSTRAHLHINSGGAQLADQDLASAPAGNDSRNIGSAAGHTGLAVPTRRHTTNKPSSVPLTCMEALSRLCRRKGIVYCSTSTDVYANLAFEDWAYENWNFSDVHMLLLWRNDASVVIGRHQNPWNECDIPKLQHHNVKLARRKSGGGAVYHDLGNLNISFFTSRKKYDRRANLTLIMTALQNSWPHIDINLSHRDDLMLNKDYKISGSAAKLGRTTAYHHCTLLFDVNTSLLNDILQSHL</sequence>
<comment type="similarity">
    <text evidence="2">Belongs to the LplA family.</text>
</comment>
<dbReference type="CDD" id="cd16443">
    <property type="entry name" value="LplA"/>
    <property type="match status" value="1"/>
</dbReference>
<dbReference type="Gene3D" id="3.30.930.10">
    <property type="entry name" value="Bira Bifunctional Protein, Domain 2"/>
    <property type="match status" value="1"/>
</dbReference>
<dbReference type="InterPro" id="IPR045864">
    <property type="entry name" value="aa-tRNA-synth_II/BPL/LPL"/>
</dbReference>
<dbReference type="Pfam" id="PF21948">
    <property type="entry name" value="LplA-B_cat"/>
    <property type="match status" value="1"/>
</dbReference>
<dbReference type="InterPro" id="IPR004562">
    <property type="entry name" value="LipoylTrfase_LipoateP_Ligase"/>
</dbReference>
<protein>
    <submittedName>
        <fullName evidence="6">Lipoyltransferase 1, mitochondrial-like</fullName>
    </submittedName>
</protein>
<evidence type="ECO:0000256" key="1">
    <source>
        <dbReference type="ARBA" id="ARBA00005085"/>
    </source>
</evidence>
<dbReference type="PANTHER" id="PTHR12561">
    <property type="entry name" value="LIPOATE-PROTEIN LIGASE"/>
    <property type="match status" value="1"/>
</dbReference>
<feature type="compositionally biased region" description="Polar residues" evidence="3">
    <location>
        <begin position="56"/>
        <end position="65"/>
    </location>
</feature>
<dbReference type="PROSITE" id="PS51733">
    <property type="entry name" value="BPL_LPL_CATALYTIC"/>
    <property type="match status" value="1"/>
</dbReference>
<evidence type="ECO:0000259" key="4">
    <source>
        <dbReference type="PROSITE" id="PS51733"/>
    </source>
</evidence>
<evidence type="ECO:0000256" key="3">
    <source>
        <dbReference type="SAM" id="MobiDB-lite"/>
    </source>
</evidence>
<dbReference type="SUPFAM" id="SSF55681">
    <property type="entry name" value="Class II aaRS and biotin synthetases"/>
    <property type="match status" value="1"/>
</dbReference>
<feature type="domain" description="BPL/LPL catalytic" evidence="4">
    <location>
        <begin position="160"/>
        <end position="300"/>
    </location>
</feature>
<proteinExistence type="inferred from homology"/>
<evidence type="ECO:0000313" key="6">
    <source>
        <dbReference type="RefSeq" id="XP_006819513.1"/>
    </source>
</evidence>
<keyword evidence="5" id="KW-1185">Reference proteome</keyword>
<feature type="non-terminal residue" evidence="6">
    <location>
        <position position="300"/>
    </location>
</feature>
<accession>A0ABM0MHM2</accession>
<dbReference type="RefSeq" id="XP_006819513.1">
    <property type="nucleotide sequence ID" value="XM_006819450.1"/>
</dbReference>
<name>A0ABM0MHM2_SACKO</name>
<evidence type="ECO:0000256" key="2">
    <source>
        <dbReference type="ARBA" id="ARBA00008242"/>
    </source>
</evidence>
<organism evidence="5 6">
    <name type="scientific">Saccoglossus kowalevskii</name>
    <name type="common">Acorn worm</name>
    <dbReference type="NCBI Taxonomy" id="10224"/>
    <lineage>
        <taxon>Eukaryota</taxon>
        <taxon>Metazoa</taxon>
        <taxon>Hemichordata</taxon>
        <taxon>Enteropneusta</taxon>
        <taxon>Harrimaniidae</taxon>
        <taxon>Saccoglossus</taxon>
    </lineage>
</organism>
<dbReference type="Proteomes" id="UP000694865">
    <property type="component" value="Unplaced"/>
</dbReference>
<reference evidence="6" key="1">
    <citation type="submission" date="2025-08" db="UniProtKB">
        <authorList>
            <consortium name="RefSeq"/>
        </authorList>
    </citation>
    <scope>IDENTIFICATION</scope>
    <source>
        <tissue evidence="6">Testes</tissue>
    </source>
</reference>
<dbReference type="GeneID" id="100368529"/>
<gene>
    <name evidence="6" type="primary">LOC100368529</name>
</gene>
<evidence type="ECO:0000313" key="5">
    <source>
        <dbReference type="Proteomes" id="UP000694865"/>
    </source>
</evidence>
<feature type="region of interest" description="Disordered" evidence="3">
    <location>
        <begin position="43"/>
        <end position="65"/>
    </location>
</feature>
<dbReference type="InterPro" id="IPR004143">
    <property type="entry name" value="BPL_LPL_catalytic"/>
</dbReference>
<comment type="pathway">
    <text evidence="1">Protein modification; protein lipoylation via exogenous pathway; protein N(6)-(lipoyl)lysine from lipoate: step 2/2.</text>
</comment>